<accession>D7EC38</accession>
<dbReference type="Proteomes" id="UP000000391">
    <property type="component" value="Plasmid pMETEV01"/>
</dbReference>
<dbReference type="SUPFAM" id="SSF55785">
    <property type="entry name" value="PYP-like sensor domain (PAS domain)"/>
    <property type="match status" value="2"/>
</dbReference>
<dbReference type="SUPFAM" id="SSF111126">
    <property type="entry name" value="Ligand-binding domain in the NO signalling and Golgi transport"/>
    <property type="match status" value="1"/>
</dbReference>
<gene>
    <name evidence="3" type="ordered locus">Metev_2349</name>
</gene>
<geneLocation type="plasmid" evidence="3 4">
    <name>pMETEV01</name>
</geneLocation>
<feature type="domain" description="PAC" evidence="2">
    <location>
        <begin position="83"/>
        <end position="133"/>
    </location>
</feature>
<dbReference type="SMART" id="SM00091">
    <property type="entry name" value="PAS"/>
    <property type="match status" value="2"/>
</dbReference>
<dbReference type="HOGENOM" id="CLU_670157_0_0_2"/>
<evidence type="ECO:0000259" key="2">
    <source>
        <dbReference type="PROSITE" id="PS50113"/>
    </source>
</evidence>
<dbReference type="NCBIfam" id="TIGR00229">
    <property type="entry name" value="sensory_box"/>
    <property type="match status" value="2"/>
</dbReference>
<dbReference type="AlphaFoldDB" id="D7EC38"/>
<keyword evidence="3" id="KW-0614">Plasmid</keyword>
<dbReference type="PROSITE" id="PS50113">
    <property type="entry name" value="PAC"/>
    <property type="match status" value="1"/>
</dbReference>
<feature type="domain" description="PAS" evidence="1">
    <location>
        <begin position="11"/>
        <end position="81"/>
    </location>
</feature>
<organism evidence="3 4">
    <name type="scientific">Methanohalobium evestigatum (strain ATCC BAA-1072 / DSM 3721 / NBRC 107634 / OCM 161 / Z-7303)</name>
    <dbReference type="NCBI Taxonomy" id="644295"/>
    <lineage>
        <taxon>Archaea</taxon>
        <taxon>Methanobacteriati</taxon>
        <taxon>Methanobacteriota</taxon>
        <taxon>Stenosarchaea group</taxon>
        <taxon>Methanomicrobia</taxon>
        <taxon>Methanosarcinales</taxon>
        <taxon>Methanosarcinaceae</taxon>
        <taxon>Methanohalobium</taxon>
    </lineage>
</organism>
<name>D7EC38_METEZ</name>
<dbReference type="InterPro" id="IPR052155">
    <property type="entry name" value="Biofilm_reg_signaling"/>
</dbReference>
<dbReference type="Pfam" id="PF13426">
    <property type="entry name" value="PAS_9"/>
    <property type="match status" value="2"/>
</dbReference>
<dbReference type="RefSeq" id="WP_013195724.1">
    <property type="nucleotide sequence ID" value="NC_014254.1"/>
</dbReference>
<dbReference type="InterPro" id="IPR041359">
    <property type="entry name" value="MetOD1"/>
</dbReference>
<proteinExistence type="predicted"/>
<dbReference type="InterPro" id="IPR024096">
    <property type="entry name" value="NO_sig/Golgi_transp_ligand-bd"/>
</dbReference>
<dbReference type="InterPro" id="IPR000700">
    <property type="entry name" value="PAS-assoc_C"/>
</dbReference>
<dbReference type="OrthoDB" id="342253at2157"/>
<dbReference type="CDD" id="cd00130">
    <property type="entry name" value="PAS"/>
    <property type="match status" value="2"/>
</dbReference>
<dbReference type="InterPro" id="IPR035965">
    <property type="entry name" value="PAS-like_dom_sf"/>
</dbReference>
<reference evidence="3 4" key="1">
    <citation type="submission" date="2010-06" db="EMBL/GenBank/DDBJ databases">
        <title>Complete sequence plasmid of Methanohalobium evestigatum Z-7303.</title>
        <authorList>
            <consortium name="US DOE Joint Genome Institute"/>
            <person name="Lucas S."/>
            <person name="Copeland A."/>
            <person name="Lapidus A."/>
            <person name="Cheng J.-F."/>
            <person name="Bruce D."/>
            <person name="Goodwin L."/>
            <person name="Pitluck S."/>
            <person name="Saunders E."/>
            <person name="Detter J.C."/>
            <person name="Han C."/>
            <person name="Tapia R."/>
            <person name="Land M."/>
            <person name="Hauser L."/>
            <person name="Kyrpides N."/>
            <person name="Mikhailova N."/>
            <person name="Sieprawska-Lupa M."/>
            <person name="Whitman W.B."/>
            <person name="Anderson I."/>
            <person name="Woyke T."/>
        </authorList>
    </citation>
    <scope>NUCLEOTIDE SEQUENCE [LARGE SCALE GENOMIC DNA]</scope>
    <source>
        <strain evidence="4">ATCC BAA-1072 / DSM 3721 / NBRC 107634 / OCM 161 / Z-7303</strain>
        <plasmid evidence="4">Plasmid pMETEV01</plasmid>
    </source>
</reference>
<dbReference type="InterPro" id="IPR001610">
    <property type="entry name" value="PAC"/>
</dbReference>
<dbReference type="PROSITE" id="PS50112">
    <property type="entry name" value="PAS"/>
    <property type="match status" value="2"/>
</dbReference>
<keyword evidence="4" id="KW-1185">Reference proteome</keyword>
<feature type="domain" description="PAS" evidence="1">
    <location>
        <begin position="130"/>
        <end position="204"/>
    </location>
</feature>
<sequence>MTDNKEYASSHLKEFFYLFNNMNDAAFVHDLAGNFLDINNTAIQRLGYPKDELLSMGPHSIDAPEYAEKVNNIIKQISEEKQLTFESVHITKSGERIPVEISSNIIQYKEQPAILSIARDITERKRAELNEKRYRLLFEKADDAIFILEGEGDGTGNIVDANQKAADIHGYSLDEILNMHITDLGTQSVADEFPLRLKRVFEGEWIKDELNHLDKNGNVIWMEVNAGQVELDGHKYIFAIERDITWRIQLETNLKQEHDQLEKQNQIRSILTGILPTLLKESPKEKRRVILKQMLDMIEKCMFHGECLNMTQFEYNNINTSNVGYMSCEVINQLGGDFSVDTSNQNDVQFAIKGTGCPWGIEQAKMNPILCNLTNGIIARTVSNVYKNPNVKTMKTMGNGDECCYFLIHH</sequence>
<dbReference type="Pfam" id="PF18546">
    <property type="entry name" value="MetOD1"/>
    <property type="match status" value="1"/>
</dbReference>
<dbReference type="GeneID" id="9348005"/>
<evidence type="ECO:0000313" key="4">
    <source>
        <dbReference type="Proteomes" id="UP000000391"/>
    </source>
</evidence>
<dbReference type="PANTHER" id="PTHR44757:SF2">
    <property type="entry name" value="BIOFILM ARCHITECTURE MAINTENANCE PROTEIN MBAA"/>
    <property type="match status" value="1"/>
</dbReference>
<evidence type="ECO:0000313" key="3">
    <source>
        <dbReference type="EMBL" id="ADI75160.1"/>
    </source>
</evidence>
<protein>
    <submittedName>
        <fullName evidence="3">Putative PAS/PAC sensor protein</fullName>
    </submittedName>
</protein>
<dbReference type="PANTHER" id="PTHR44757">
    <property type="entry name" value="DIGUANYLATE CYCLASE DGCP"/>
    <property type="match status" value="1"/>
</dbReference>
<dbReference type="InterPro" id="IPR000014">
    <property type="entry name" value="PAS"/>
</dbReference>
<dbReference type="EMBL" id="CP002070">
    <property type="protein sequence ID" value="ADI75160.1"/>
    <property type="molecule type" value="Genomic_DNA"/>
</dbReference>
<dbReference type="Gene3D" id="3.30.450.20">
    <property type="entry name" value="PAS domain"/>
    <property type="match status" value="2"/>
</dbReference>
<dbReference type="KEGG" id="mev:Metev_2349"/>
<evidence type="ECO:0000259" key="1">
    <source>
        <dbReference type="PROSITE" id="PS50112"/>
    </source>
</evidence>
<dbReference type="SMART" id="SM00086">
    <property type="entry name" value="PAC"/>
    <property type="match status" value="2"/>
</dbReference>